<dbReference type="Gene3D" id="3.40.190.10">
    <property type="entry name" value="Periplasmic binding protein-like II"/>
    <property type="match status" value="1"/>
</dbReference>
<dbReference type="OrthoDB" id="9770625at2"/>
<evidence type="ECO:0000313" key="3">
    <source>
        <dbReference type="Proteomes" id="UP000092574"/>
    </source>
</evidence>
<dbReference type="Proteomes" id="UP000092574">
    <property type="component" value="Chromosome"/>
</dbReference>
<dbReference type="STRING" id="1796616.A4V09_21440"/>
<dbReference type="AlphaFoldDB" id="A0A1C7IEE4"/>
<organism evidence="2 3">
    <name type="scientific">Blautia pseudococcoides</name>
    <dbReference type="NCBI Taxonomy" id="1796616"/>
    <lineage>
        <taxon>Bacteria</taxon>
        <taxon>Bacillati</taxon>
        <taxon>Bacillota</taxon>
        <taxon>Clostridia</taxon>
        <taxon>Lachnospirales</taxon>
        <taxon>Lachnospiraceae</taxon>
        <taxon>Blautia</taxon>
    </lineage>
</organism>
<feature type="signal peptide" evidence="1">
    <location>
        <begin position="1"/>
        <end position="20"/>
    </location>
</feature>
<dbReference type="Pfam" id="PF01547">
    <property type="entry name" value="SBP_bac_1"/>
    <property type="match status" value="1"/>
</dbReference>
<dbReference type="RefSeq" id="WP_065544168.1">
    <property type="nucleotide sequence ID" value="NZ_CP015405.2"/>
</dbReference>
<name>A0A1C7IEE4_9FIRM</name>
<reference evidence="2" key="1">
    <citation type="submission" date="2017-04" db="EMBL/GenBank/DDBJ databases">
        <title>Complete Genome Sequences of Twelve Strains of a Stable Defined Moderately Diverse Mouse Microbiota 2 (sDMDMm2).</title>
        <authorList>
            <person name="Uchimura Y."/>
            <person name="Wyss M."/>
            <person name="Brugiroux S."/>
            <person name="Limenitakis J.P."/>
            <person name="Stecher B."/>
            <person name="McCoy K.D."/>
            <person name="Macpherson A.J."/>
        </authorList>
    </citation>
    <scope>NUCLEOTIDE SEQUENCE</scope>
    <source>
        <strain evidence="2">YL58</strain>
    </source>
</reference>
<dbReference type="InterPro" id="IPR006059">
    <property type="entry name" value="SBP"/>
</dbReference>
<dbReference type="PANTHER" id="PTHR43649:SF12">
    <property type="entry name" value="DIACETYLCHITOBIOSE BINDING PROTEIN DASA"/>
    <property type="match status" value="1"/>
</dbReference>
<dbReference type="PROSITE" id="PS51257">
    <property type="entry name" value="PROKAR_LIPOPROTEIN"/>
    <property type="match status" value="1"/>
</dbReference>
<gene>
    <name evidence="2" type="ORF">A4V09_21440</name>
</gene>
<dbReference type="PANTHER" id="PTHR43649">
    <property type="entry name" value="ARABINOSE-BINDING PROTEIN-RELATED"/>
    <property type="match status" value="1"/>
</dbReference>
<dbReference type="InterPro" id="IPR050490">
    <property type="entry name" value="Bact_solute-bd_prot1"/>
</dbReference>
<sequence length="414" mass="46543">MKKKTVSVLLTVTMAAGLLAGCGGNSSDAQGDHELTLYSINTTDPDFDEWQKNVEDATGLKLNVIAAPTDSDTRQQKITTILSTGDSSVDIIEINDEMSASFKNSGWLEGLNDTVMTEDIRSEFPQGYLEDMITDKDGNIVGVPGYSGYLAFWVNQEIMDQVGITSIDTKEDFMKYMEAVSKDGRYGYGGSWEKTYVFNEVAQFVNMFGGDYFDWTNPANKEAIRFLHDMVQNGQTPIDQIADKYEQMNPKANDGKYGSWFMWGLGTDYEKADMLGEDKIHMAMVPDFSGKGERAIFTDSWSYVLNKASKNKEAAEKFLKYMAEEGGMEASYKAFDRYPARADVAAKVVPDTDPAKEMYSRYAEECKVQGRPMLPQTMEFITDMGTIYQSCMKDEITVDDFCKKAQELVDKYRK</sequence>
<keyword evidence="3" id="KW-1185">Reference proteome</keyword>
<proteinExistence type="predicted"/>
<dbReference type="EMBL" id="CP015405">
    <property type="protein sequence ID" value="ANU78076.1"/>
    <property type="molecule type" value="Genomic_DNA"/>
</dbReference>
<keyword evidence="1" id="KW-0732">Signal</keyword>
<protein>
    <submittedName>
        <fullName evidence="2">Maltose-binding protein</fullName>
    </submittedName>
</protein>
<evidence type="ECO:0000313" key="2">
    <source>
        <dbReference type="EMBL" id="ANU78076.1"/>
    </source>
</evidence>
<dbReference type="SUPFAM" id="SSF53850">
    <property type="entry name" value="Periplasmic binding protein-like II"/>
    <property type="match status" value="1"/>
</dbReference>
<accession>A0A1C7IEE4</accession>
<dbReference type="KEGG" id="byl:A4V09_21440"/>
<evidence type="ECO:0000256" key="1">
    <source>
        <dbReference type="SAM" id="SignalP"/>
    </source>
</evidence>
<feature type="chain" id="PRO_5039361199" evidence="1">
    <location>
        <begin position="21"/>
        <end position="414"/>
    </location>
</feature>